<reference evidence="1 2" key="1">
    <citation type="journal article" date="2012" name="Proc. Natl. Acad. Sci. U.S.A.">
        <title>Genome streamlining and chemical defense in a coral reef symbiosis.</title>
        <authorList>
            <person name="Kwan J.C."/>
            <person name="Donia M.S."/>
            <person name="Han A.W."/>
            <person name="Hirose E."/>
            <person name="Haygood M.G."/>
            <person name="Schmidt E.W."/>
        </authorList>
    </citation>
    <scope>NUCLEOTIDE SEQUENCE [LARGE SCALE GENOMIC DNA]</scope>
    <source>
        <strain evidence="1 2">L2</strain>
    </source>
</reference>
<dbReference type="HOGENOM" id="CLU_3077915_0_0_5"/>
<dbReference type="EMBL" id="CP003539">
    <property type="protein sequence ID" value="AFX99419.1"/>
    <property type="molecule type" value="Genomic_DNA"/>
</dbReference>
<evidence type="ECO:0000313" key="1">
    <source>
        <dbReference type="EMBL" id="AFX99419.1"/>
    </source>
</evidence>
<sequence length="52" mass="6316">MKLAYKYNKLVILNLCVLCINLKKRYQNNILLYAHRLKLSQNNHKLKWLLTD</sequence>
<proteinExistence type="predicted"/>
<organism evidence="1 2">
    <name type="scientific">Candidatus Endolissoclinum faulkneri L2</name>
    <dbReference type="NCBI Taxonomy" id="1193729"/>
    <lineage>
        <taxon>Bacteria</taxon>
        <taxon>Pseudomonadati</taxon>
        <taxon>Pseudomonadota</taxon>
        <taxon>Alphaproteobacteria</taxon>
        <taxon>Rhodospirillales</taxon>
        <taxon>Rhodospirillaceae</taxon>
        <taxon>Candidatus Endolissoclinum</taxon>
    </lineage>
</organism>
<accession>K7YSB4</accession>
<protein>
    <submittedName>
        <fullName evidence="1">Uncharacterized protein</fullName>
    </submittedName>
</protein>
<keyword evidence="2" id="KW-1185">Reference proteome</keyword>
<dbReference type="KEGG" id="thal:A1OE_1245"/>
<dbReference type="AlphaFoldDB" id="K7YSB4"/>
<gene>
    <name evidence="1" type="ORF">A1OE_1245</name>
</gene>
<dbReference type="STRING" id="1193729.A1OE_1245"/>
<name>K7YSB4_9PROT</name>
<evidence type="ECO:0000313" key="2">
    <source>
        <dbReference type="Proteomes" id="UP000010077"/>
    </source>
</evidence>
<dbReference type="Proteomes" id="UP000010077">
    <property type="component" value="Chromosome"/>
</dbReference>